<reference evidence="3" key="1">
    <citation type="submission" date="2016-06" db="UniProtKB">
        <authorList>
            <consortium name="WormBaseParasite"/>
        </authorList>
    </citation>
    <scope>IDENTIFICATION</scope>
</reference>
<dbReference type="AlphaFoldDB" id="A0A183J2C2"/>
<organism evidence="3">
    <name type="scientific">Soboliphyme baturini</name>
    <dbReference type="NCBI Taxonomy" id="241478"/>
    <lineage>
        <taxon>Eukaryota</taxon>
        <taxon>Metazoa</taxon>
        <taxon>Ecdysozoa</taxon>
        <taxon>Nematoda</taxon>
        <taxon>Enoplea</taxon>
        <taxon>Dorylaimia</taxon>
        <taxon>Dioctophymatida</taxon>
        <taxon>Dioctophymatoidea</taxon>
        <taxon>Soboliphymatidae</taxon>
        <taxon>Soboliphyme</taxon>
    </lineage>
</organism>
<sequence length="161" mass="17356">MPSREDLKPAGFLQADPFSVDGFWSNTLKARCCIAGQCKEEEEKEIGVSVSFTSVVESGSVSALSEIMEERGNTYDIVSEDVVVGDHGFRDYGTAPKANPCTWPLTVLPAVSLPRLKMPEGFGRRATESNCVLRIVGRYSPKKSVNVAGVDLLVVVGVCAK</sequence>
<dbReference type="WBParaSite" id="SBAD_0001037501-mRNA-1">
    <property type="protein sequence ID" value="SBAD_0001037501-mRNA-1"/>
    <property type="gene ID" value="SBAD_0001037501"/>
</dbReference>
<accession>A0A183J2C2</accession>
<gene>
    <name evidence="1" type="ORF">SBAD_LOCUS10019</name>
</gene>
<keyword evidence="2" id="KW-1185">Reference proteome</keyword>
<reference evidence="1 2" key="2">
    <citation type="submission" date="2018-11" db="EMBL/GenBank/DDBJ databases">
        <authorList>
            <consortium name="Pathogen Informatics"/>
        </authorList>
    </citation>
    <scope>NUCLEOTIDE SEQUENCE [LARGE SCALE GENOMIC DNA]</scope>
</reference>
<dbReference type="EMBL" id="UZAM01013497">
    <property type="protein sequence ID" value="VDP28225.1"/>
    <property type="molecule type" value="Genomic_DNA"/>
</dbReference>
<evidence type="ECO:0000313" key="1">
    <source>
        <dbReference type="EMBL" id="VDP28225.1"/>
    </source>
</evidence>
<dbReference type="Proteomes" id="UP000270296">
    <property type="component" value="Unassembled WGS sequence"/>
</dbReference>
<proteinExistence type="predicted"/>
<evidence type="ECO:0000313" key="2">
    <source>
        <dbReference type="Proteomes" id="UP000270296"/>
    </source>
</evidence>
<evidence type="ECO:0000313" key="3">
    <source>
        <dbReference type="WBParaSite" id="SBAD_0001037501-mRNA-1"/>
    </source>
</evidence>
<name>A0A183J2C2_9BILA</name>
<protein>
    <submittedName>
        <fullName evidence="1 3">Uncharacterized protein</fullName>
    </submittedName>
</protein>